<gene>
    <name evidence="2" type="ORF">LOD99_4354</name>
</gene>
<comment type="caution">
    <text evidence="2">The sequence shown here is derived from an EMBL/GenBank/DDBJ whole genome shotgun (WGS) entry which is preliminary data.</text>
</comment>
<dbReference type="Proteomes" id="UP001165289">
    <property type="component" value="Unassembled WGS sequence"/>
</dbReference>
<feature type="coiled-coil region" evidence="1">
    <location>
        <begin position="107"/>
        <end position="134"/>
    </location>
</feature>
<dbReference type="InterPro" id="IPR038834">
    <property type="entry name" value="CCDC175"/>
</dbReference>
<reference evidence="2 3" key="1">
    <citation type="journal article" date="2023" name="BMC Biol.">
        <title>The compact genome of the sponge Oopsacas minuta (Hexactinellida) is lacking key metazoan core genes.</title>
        <authorList>
            <person name="Santini S."/>
            <person name="Schenkelaars Q."/>
            <person name="Jourda C."/>
            <person name="Duchesne M."/>
            <person name="Belahbib H."/>
            <person name="Rocher C."/>
            <person name="Selva M."/>
            <person name="Riesgo A."/>
            <person name="Vervoort M."/>
            <person name="Leys S.P."/>
            <person name="Kodjabachian L."/>
            <person name="Le Bivic A."/>
            <person name="Borchiellini C."/>
            <person name="Claverie J.M."/>
            <person name="Renard E."/>
        </authorList>
    </citation>
    <scope>NUCLEOTIDE SEQUENCE [LARGE SCALE GENOMIC DNA]</scope>
    <source>
        <strain evidence="2">SPO-2</strain>
    </source>
</reference>
<name>A0AAV7JVQ6_9METZ</name>
<evidence type="ECO:0000313" key="2">
    <source>
        <dbReference type="EMBL" id="KAI6652569.1"/>
    </source>
</evidence>
<accession>A0AAV7JVQ6</accession>
<keyword evidence="3" id="KW-1185">Reference proteome</keyword>
<protein>
    <submittedName>
        <fullName evidence="2">Cingulin-like</fullName>
    </submittedName>
</protein>
<dbReference type="AlphaFoldDB" id="A0AAV7JVQ6"/>
<keyword evidence="1" id="KW-0175">Coiled coil</keyword>
<dbReference type="EMBL" id="JAKMXF010000298">
    <property type="protein sequence ID" value="KAI6652569.1"/>
    <property type="molecule type" value="Genomic_DNA"/>
</dbReference>
<dbReference type="PANTHER" id="PTHR35347:SF1">
    <property type="entry name" value="COILED-COIL DOMAIN-CONTAINING PROTEIN 175"/>
    <property type="match status" value="1"/>
</dbReference>
<sequence>MALSLDKQTIDVCKAEQQRIQVESTEILRTKELLVQSENLFPNHSISDAIPIIKKLTSKLSDIDRQCQKAHETLESETIRCSALRYKFDNMPTAIQTEILQVVMSARMSNKALIDDLQNKLVAMEEEMERLKKEQEITDLHTSVLIPTMKTLQKQYDSAIDYLNEMLTMRFVVKIVSNYDI</sequence>
<organism evidence="2 3">
    <name type="scientific">Oopsacas minuta</name>
    <dbReference type="NCBI Taxonomy" id="111878"/>
    <lineage>
        <taxon>Eukaryota</taxon>
        <taxon>Metazoa</taxon>
        <taxon>Porifera</taxon>
        <taxon>Hexactinellida</taxon>
        <taxon>Hexasterophora</taxon>
        <taxon>Lyssacinosida</taxon>
        <taxon>Leucopsacidae</taxon>
        <taxon>Oopsacas</taxon>
    </lineage>
</organism>
<proteinExistence type="predicted"/>
<dbReference type="PANTHER" id="PTHR35347">
    <property type="entry name" value="COILED-COIL DOMAIN-CONTAINING PROTEIN 175"/>
    <property type="match status" value="1"/>
</dbReference>
<evidence type="ECO:0000256" key="1">
    <source>
        <dbReference type="SAM" id="Coils"/>
    </source>
</evidence>
<evidence type="ECO:0000313" key="3">
    <source>
        <dbReference type="Proteomes" id="UP001165289"/>
    </source>
</evidence>